<dbReference type="EMBL" id="BAAANY010000023">
    <property type="protein sequence ID" value="GAA1701527.1"/>
    <property type="molecule type" value="Genomic_DNA"/>
</dbReference>
<comment type="caution">
    <text evidence="1">The sequence shown here is derived from an EMBL/GenBank/DDBJ whole genome shotgun (WGS) entry which is preliminary data.</text>
</comment>
<gene>
    <name evidence="1" type="ORF">GCM10009765_58860</name>
</gene>
<protein>
    <submittedName>
        <fullName evidence="1">Uncharacterized protein</fullName>
    </submittedName>
</protein>
<proteinExistence type="predicted"/>
<accession>A0ABN2IAV5</accession>
<sequence>MSDDEDEDTTTAYCVEHDGNIAVAERLWGLTSDGTEIVELVCYAHAPQI</sequence>
<name>A0ABN2IAV5_9ACTN</name>
<keyword evidence="2" id="KW-1185">Reference proteome</keyword>
<dbReference type="RefSeq" id="WP_163571055.1">
    <property type="nucleotide sequence ID" value="NZ_BAAANY010000023.1"/>
</dbReference>
<organism evidence="1 2">
    <name type="scientific">Fodinicola feengrottensis</name>
    <dbReference type="NCBI Taxonomy" id="435914"/>
    <lineage>
        <taxon>Bacteria</taxon>
        <taxon>Bacillati</taxon>
        <taxon>Actinomycetota</taxon>
        <taxon>Actinomycetes</taxon>
        <taxon>Mycobacteriales</taxon>
        <taxon>Fodinicola</taxon>
    </lineage>
</organism>
<reference evidence="1 2" key="1">
    <citation type="journal article" date="2019" name="Int. J. Syst. Evol. Microbiol.">
        <title>The Global Catalogue of Microorganisms (GCM) 10K type strain sequencing project: providing services to taxonomists for standard genome sequencing and annotation.</title>
        <authorList>
            <consortium name="The Broad Institute Genomics Platform"/>
            <consortium name="The Broad Institute Genome Sequencing Center for Infectious Disease"/>
            <person name="Wu L."/>
            <person name="Ma J."/>
        </authorList>
    </citation>
    <scope>NUCLEOTIDE SEQUENCE [LARGE SCALE GENOMIC DNA]</scope>
    <source>
        <strain evidence="1 2">JCM 14718</strain>
    </source>
</reference>
<evidence type="ECO:0000313" key="1">
    <source>
        <dbReference type="EMBL" id="GAA1701527.1"/>
    </source>
</evidence>
<dbReference type="Proteomes" id="UP001500618">
    <property type="component" value="Unassembled WGS sequence"/>
</dbReference>
<evidence type="ECO:0000313" key="2">
    <source>
        <dbReference type="Proteomes" id="UP001500618"/>
    </source>
</evidence>